<feature type="region of interest" description="Disordered" evidence="1">
    <location>
        <begin position="556"/>
        <end position="576"/>
    </location>
</feature>
<reference evidence="2 3" key="1">
    <citation type="journal article" date="2020" name="Phytopathology">
        <title>Genome Sequence Resources of Colletotrichum truncatum, C. plurivorum, C. musicola, and C. sojae: Four Species Pathogenic to Soybean (Glycine max).</title>
        <authorList>
            <person name="Rogerio F."/>
            <person name="Boufleur T.R."/>
            <person name="Ciampi-Guillardi M."/>
            <person name="Sukno S.A."/>
            <person name="Thon M.R."/>
            <person name="Massola Junior N.S."/>
            <person name="Baroncelli R."/>
        </authorList>
    </citation>
    <scope>NUCLEOTIDE SEQUENCE [LARGE SCALE GENOMIC DNA]</scope>
    <source>
        <strain evidence="2 3">LFN0009</strain>
    </source>
</reference>
<accession>A0A8H6MLC5</accession>
<dbReference type="EMBL" id="WIGN01000375">
    <property type="protein sequence ID" value="KAF6796346.1"/>
    <property type="molecule type" value="Genomic_DNA"/>
</dbReference>
<sequence>MSWRDRKEGYVPQGIDEVSPSYKHPHLVMVPDSHALPLDLVTQFVLVYMQGRLFSGKQPAQPRPTDPDERSLFCRPYREWAPAPYNTPTISADSGINRAMIAIAGMDDIFTIVTTTSTECDRDLHHLKTRLLSGLPPMSLTRWRQKRLHEPQNIARACQHLSATIDAFEYLQLPHNQSRMRKACNGVWDASADFQRAFNAYRAEKGSGEILATALWEEFLDDYFSTVVSRAHAWVTARVGELREAQLVRLGNTTAVPGGATMLTPVTSTQMEILDRVHDLAEITNNADTKIMLPLVGYTVQTLTSKIPDIRSDWNGYDGSRPMTRFPLGMRLRARIHALRSKWLSHRAIFARRDRVEAEGRWLRDTSDPEELVEIVREQVAAYDQTRAELRAGTSAAAPLRDEPWIESIRAAMEMSEGRRFRVWGFVGYRVHYGHSDEEWKAFLEAFKRDVTNWGEGVDGAAWAKPLCKVRWLDGRNLGIAEGDIEAAKRHYATYRLSSECDHLLTTASFLAADKPSIDSYLDPVKEDDQPLIPAGDMGSFILTARAHIDDIEDANDARAGRGPQPRRRPVPAGASDGTLRVLGSVLFDDFWPLQHRNSLSVETLARLAEIHPRQVYVGSTVPAERDVWRVAGTWAFTMLNGFEKWRTRSGGRH</sequence>
<evidence type="ECO:0000313" key="2">
    <source>
        <dbReference type="EMBL" id="KAF6796346.1"/>
    </source>
</evidence>
<evidence type="ECO:0000313" key="3">
    <source>
        <dbReference type="Proteomes" id="UP000652219"/>
    </source>
</evidence>
<organism evidence="2 3">
    <name type="scientific">Colletotrichum sojae</name>
    <dbReference type="NCBI Taxonomy" id="2175907"/>
    <lineage>
        <taxon>Eukaryota</taxon>
        <taxon>Fungi</taxon>
        <taxon>Dikarya</taxon>
        <taxon>Ascomycota</taxon>
        <taxon>Pezizomycotina</taxon>
        <taxon>Sordariomycetes</taxon>
        <taxon>Hypocreomycetidae</taxon>
        <taxon>Glomerellales</taxon>
        <taxon>Glomerellaceae</taxon>
        <taxon>Colletotrichum</taxon>
        <taxon>Colletotrichum orchidearum species complex</taxon>
    </lineage>
</organism>
<name>A0A8H6MLC5_9PEZI</name>
<evidence type="ECO:0000256" key="1">
    <source>
        <dbReference type="SAM" id="MobiDB-lite"/>
    </source>
</evidence>
<keyword evidence="3" id="KW-1185">Reference proteome</keyword>
<comment type="caution">
    <text evidence="2">The sequence shown here is derived from an EMBL/GenBank/DDBJ whole genome shotgun (WGS) entry which is preliminary data.</text>
</comment>
<dbReference type="Proteomes" id="UP000652219">
    <property type="component" value="Unassembled WGS sequence"/>
</dbReference>
<dbReference type="AlphaFoldDB" id="A0A8H6MLC5"/>
<gene>
    <name evidence="2" type="ORF">CSOJ01_13264</name>
</gene>
<protein>
    <submittedName>
        <fullName evidence="2">Uncharacterized protein</fullName>
    </submittedName>
</protein>
<proteinExistence type="predicted"/>